<name>A0A160PQK1_9CORY</name>
<evidence type="ECO:0000313" key="2">
    <source>
        <dbReference type="EMBL" id="BAU95876.1"/>
    </source>
</evidence>
<gene>
    <name evidence="2" type="ORF">N24_1614</name>
</gene>
<evidence type="ECO:0008006" key="4">
    <source>
        <dbReference type="Google" id="ProtNLM"/>
    </source>
</evidence>
<proteinExistence type="predicted"/>
<organism evidence="2 3">
    <name type="scientific">Corynebacterium suranareeae</name>
    <dbReference type="NCBI Taxonomy" id="2506452"/>
    <lineage>
        <taxon>Bacteria</taxon>
        <taxon>Bacillati</taxon>
        <taxon>Actinomycetota</taxon>
        <taxon>Actinomycetes</taxon>
        <taxon>Mycobacteriales</taxon>
        <taxon>Corynebacteriaceae</taxon>
        <taxon>Corynebacterium</taxon>
    </lineage>
</organism>
<dbReference type="AlphaFoldDB" id="A0A160PQK1"/>
<sequence length="105" mass="11135">MRKFSVSVLTAIVAFTGFSALAPSASAQEQCGYYLIQEGLDPFGNSKSTSYYKHCGSGNVKIQVDGNFAYPSRTMCVGPGITRLNVNLSGFGNAVVKNAYYIGGC</sequence>
<keyword evidence="3" id="KW-1185">Reference proteome</keyword>
<feature type="chain" id="PRO_5007818826" description="Secreted protein" evidence="1">
    <location>
        <begin position="28"/>
        <end position="105"/>
    </location>
</feature>
<dbReference type="KEGG" id="csur:N24_1614"/>
<protein>
    <recommendedName>
        <fullName evidence="4">Secreted protein</fullName>
    </recommendedName>
</protein>
<accession>A0A160PQK1</accession>
<feature type="signal peptide" evidence="1">
    <location>
        <begin position="1"/>
        <end position="27"/>
    </location>
</feature>
<dbReference type="EMBL" id="AP017369">
    <property type="protein sequence ID" value="BAU95876.1"/>
    <property type="molecule type" value="Genomic_DNA"/>
</dbReference>
<evidence type="ECO:0000313" key="3">
    <source>
        <dbReference type="Proteomes" id="UP000218244"/>
    </source>
</evidence>
<dbReference type="RefSeq" id="WP_408607603.1">
    <property type="nucleotide sequence ID" value="NZ_AP017369.1"/>
</dbReference>
<dbReference type="InterPro" id="IPR045935">
    <property type="entry name" value="DUF6355"/>
</dbReference>
<dbReference type="Pfam" id="PF19882">
    <property type="entry name" value="DUF6355"/>
    <property type="match status" value="1"/>
</dbReference>
<evidence type="ECO:0000256" key="1">
    <source>
        <dbReference type="SAM" id="SignalP"/>
    </source>
</evidence>
<dbReference type="Proteomes" id="UP000218244">
    <property type="component" value="Chromosome"/>
</dbReference>
<keyword evidence="1" id="KW-0732">Signal</keyword>
<reference evidence="2 3" key="1">
    <citation type="submission" date="2016-02" db="EMBL/GenBank/DDBJ databases">
        <title>Corynebacterium glutamicum N24 whole genome sequencing project.</title>
        <authorList>
            <person name="Matsutani M."/>
            <person name="Nangtapong N."/>
            <person name="Yakushi T."/>
            <person name="Matsushita K."/>
        </authorList>
    </citation>
    <scope>NUCLEOTIDE SEQUENCE [LARGE SCALE GENOMIC DNA]</scope>
    <source>
        <strain evidence="2 3">N24</strain>
    </source>
</reference>